<dbReference type="EMBL" id="KQ086017">
    <property type="protein sequence ID" value="KLO10799.1"/>
    <property type="molecule type" value="Genomic_DNA"/>
</dbReference>
<accession>A0A0H2RG33</accession>
<dbReference type="Proteomes" id="UP000053477">
    <property type="component" value="Unassembled WGS sequence"/>
</dbReference>
<dbReference type="AlphaFoldDB" id="A0A0H2RG33"/>
<organism evidence="1 2">
    <name type="scientific">Schizopora paradoxa</name>
    <dbReference type="NCBI Taxonomy" id="27342"/>
    <lineage>
        <taxon>Eukaryota</taxon>
        <taxon>Fungi</taxon>
        <taxon>Dikarya</taxon>
        <taxon>Basidiomycota</taxon>
        <taxon>Agaricomycotina</taxon>
        <taxon>Agaricomycetes</taxon>
        <taxon>Hymenochaetales</taxon>
        <taxon>Schizoporaceae</taxon>
        <taxon>Schizopora</taxon>
    </lineage>
</organism>
<reference evidence="1 2" key="1">
    <citation type="submission" date="2015-04" db="EMBL/GenBank/DDBJ databases">
        <title>Complete genome sequence of Schizopora paradoxa KUC8140, a cosmopolitan wood degrader in East Asia.</title>
        <authorList>
            <consortium name="DOE Joint Genome Institute"/>
            <person name="Min B."/>
            <person name="Park H."/>
            <person name="Jang Y."/>
            <person name="Kim J.-J."/>
            <person name="Kim K.H."/>
            <person name="Pangilinan J."/>
            <person name="Lipzen A."/>
            <person name="Riley R."/>
            <person name="Grigoriev I.V."/>
            <person name="Spatafora J.W."/>
            <person name="Choi I.-G."/>
        </authorList>
    </citation>
    <scope>NUCLEOTIDE SEQUENCE [LARGE SCALE GENOMIC DNA]</scope>
    <source>
        <strain evidence="1 2">KUC8140</strain>
    </source>
</reference>
<evidence type="ECO:0000313" key="2">
    <source>
        <dbReference type="Proteomes" id="UP000053477"/>
    </source>
</evidence>
<dbReference type="InParanoid" id="A0A0H2RG33"/>
<protein>
    <submittedName>
        <fullName evidence="1">Uncharacterized protein</fullName>
    </submittedName>
</protein>
<sequence>MNLLFVGLRHFSLSRRLGLGATFNIDISDSKLSSRHQVPLADFIRNSLVDLKFTDALALQRYLWTARNILERYRTKGKTVVDTWRREDGKWCEARSGVRLVDGFEAEEGRARISEECDKANSKFVQFEFSIETWPTSLTRHRFRNFQATSLQD</sequence>
<keyword evidence="2" id="KW-1185">Reference proteome</keyword>
<gene>
    <name evidence="1" type="ORF">SCHPADRAFT_906601</name>
</gene>
<proteinExistence type="predicted"/>
<evidence type="ECO:0000313" key="1">
    <source>
        <dbReference type="EMBL" id="KLO10799.1"/>
    </source>
</evidence>
<name>A0A0H2RG33_9AGAM</name>